<reference evidence="1 2" key="1">
    <citation type="submission" date="2018-08" db="EMBL/GenBank/DDBJ databases">
        <title>Murine metabolic-syndrome-specific gut microbial biobank.</title>
        <authorList>
            <person name="Liu C."/>
        </authorList>
    </citation>
    <scope>NUCLEOTIDE SEQUENCE [LARGE SCALE GENOMIC DNA]</scope>
    <source>
        <strain evidence="1 2">583</strain>
    </source>
</reference>
<organism evidence="1 2">
    <name type="scientific">Senegalia massiliensis</name>
    <dbReference type="NCBI Taxonomy" id="1720316"/>
    <lineage>
        <taxon>Bacteria</taxon>
        <taxon>Bacillati</taxon>
        <taxon>Bacillota</taxon>
        <taxon>Clostridia</taxon>
        <taxon>Eubacteriales</taxon>
        <taxon>Clostridiaceae</taxon>
        <taxon>Senegalia</taxon>
    </lineage>
</organism>
<comment type="caution">
    <text evidence="1">The sequence shown here is derived from an EMBL/GenBank/DDBJ whole genome shotgun (WGS) entry which is preliminary data.</text>
</comment>
<evidence type="ECO:0008006" key="3">
    <source>
        <dbReference type="Google" id="ProtNLM"/>
    </source>
</evidence>
<dbReference type="Proteomes" id="UP000467132">
    <property type="component" value="Unassembled WGS sequence"/>
</dbReference>
<gene>
    <name evidence="1" type="ORF">D3Z33_15560</name>
</gene>
<keyword evidence="2" id="KW-1185">Reference proteome</keyword>
<evidence type="ECO:0000313" key="2">
    <source>
        <dbReference type="Proteomes" id="UP000467132"/>
    </source>
</evidence>
<sequence length="110" mass="12448">MSIRVRNNFNPLKALIKTRAAIGLYADTEAKRMEGKAKIDAPWTDRTNNARSSIRGNFGWQGSQAKIILSGNMDYFPYLELAMEKRYAILSPTLQNNAPKVLKGYQKLVK</sequence>
<dbReference type="AlphaFoldDB" id="A0A845QZ96"/>
<dbReference type="OrthoDB" id="1753160at2"/>
<evidence type="ECO:0000313" key="1">
    <source>
        <dbReference type="EMBL" id="NBI08277.1"/>
    </source>
</evidence>
<accession>A0A845QZ96</accession>
<dbReference type="RefSeq" id="WP_160198741.1">
    <property type="nucleotide sequence ID" value="NZ_QXXA01000026.1"/>
</dbReference>
<dbReference type="EMBL" id="QXXA01000026">
    <property type="protein sequence ID" value="NBI08277.1"/>
    <property type="molecule type" value="Genomic_DNA"/>
</dbReference>
<proteinExistence type="predicted"/>
<name>A0A845QZ96_9CLOT</name>
<protein>
    <recommendedName>
        <fullName evidence="3">HK97 gp10 family phage protein</fullName>
    </recommendedName>
</protein>